<dbReference type="CDD" id="cd06422">
    <property type="entry name" value="NTP_transferase_like_1"/>
    <property type="match status" value="1"/>
</dbReference>
<dbReference type="Pfam" id="PF12804">
    <property type="entry name" value="NTP_transf_3"/>
    <property type="match status" value="1"/>
</dbReference>
<feature type="domain" description="MobA-like NTP transferase" evidence="4">
    <location>
        <begin position="18"/>
        <end position="145"/>
    </location>
</feature>
<dbReference type="Proteomes" id="UP000249688">
    <property type="component" value="Unassembled WGS sequence"/>
</dbReference>
<dbReference type="PANTHER" id="PTHR43584:SF8">
    <property type="entry name" value="N-ACETYLMURAMATE ALPHA-1-PHOSPHATE URIDYLYLTRANSFERASE"/>
    <property type="match status" value="1"/>
</dbReference>
<name>A0A2W7IDS7_9PROT</name>
<gene>
    <name evidence="5" type="ORF">C8P66_11348</name>
</gene>
<evidence type="ECO:0000259" key="4">
    <source>
        <dbReference type="Pfam" id="PF12804"/>
    </source>
</evidence>
<sequence>MTFSLTPETPPGITLTHAMVLAAGLGTRMRPLTETRPKPLLPLAGRSLLDHALDRVADAGIGQAVVNAYWLPEQIVAACAGRTSPEVTVLTETTLLETGGGVAAALPYLGEGPFAVVNGDAFWLDGPRPALTRLAQAFDPATMDVLLLLIRAATVEGEVGRGDFFLDPVGHLRRPKEREIAPYLFGGVQILAPAAFEGAPTGAFSLNRIYDAAIEAGRGFALVHDGAWFHLSTPADLQQAGQALADGLPRRLF</sequence>
<proteinExistence type="predicted"/>
<keyword evidence="2 5" id="KW-0548">Nucleotidyltransferase</keyword>
<evidence type="ECO:0000256" key="1">
    <source>
        <dbReference type="ARBA" id="ARBA00022679"/>
    </source>
</evidence>
<evidence type="ECO:0000256" key="2">
    <source>
        <dbReference type="ARBA" id="ARBA00022695"/>
    </source>
</evidence>
<dbReference type="AlphaFoldDB" id="A0A2W7IDS7"/>
<dbReference type="GO" id="GO:0016779">
    <property type="term" value="F:nucleotidyltransferase activity"/>
    <property type="evidence" value="ECO:0007669"/>
    <property type="project" value="UniProtKB-KW"/>
</dbReference>
<keyword evidence="1 5" id="KW-0808">Transferase</keyword>
<organism evidence="5 6">
    <name type="scientific">Humitalea rosea</name>
    <dbReference type="NCBI Taxonomy" id="990373"/>
    <lineage>
        <taxon>Bacteria</taxon>
        <taxon>Pseudomonadati</taxon>
        <taxon>Pseudomonadota</taxon>
        <taxon>Alphaproteobacteria</taxon>
        <taxon>Acetobacterales</taxon>
        <taxon>Roseomonadaceae</taxon>
        <taxon>Humitalea</taxon>
    </lineage>
</organism>
<dbReference type="InterPro" id="IPR050065">
    <property type="entry name" value="GlmU-like"/>
</dbReference>
<evidence type="ECO:0000256" key="3">
    <source>
        <dbReference type="ARBA" id="ARBA00022842"/>
    </source>
</evidence>
<dbReference type="PANTHER" id="PTHR43584">
    <property type="entry name" value="NUCLEOTIDYL TRANSFERASE"/>
    <property type="match status" value="1"/>
</dbReference>
<comment type="caution">
    <text evidence="5">The sequence shown here is derived from an EMBL/GenBank/DDBJ whole genome shotgun (WGS) entry which is preliminary data.</text>
</comment>
<evidence type="ECO:0000313" key="5">
    <source>
        <dbReference type="EMBL" id="PZW44881.1"/>
    </source>
</evidence>
<keyword evidence="3" id="KW-0460">Magnesium</keyword>
<protein>
    <submittedName>
        <fullName evidence="5">MurNAc alpha-1-phosphate uridylyltransferase</fullName>
    </submittedName>
</protein>
<dbReference type="RefSeq" id="WP_245903479.1">
    <property type="nucleotide sequence ID" value="NZ_QKYU01000013.1"/>
</dbReference>
<dbReference type="SUPFAM" id="SSF53448">
    <property type="entry name" value="Nucleotide-diphospho-sugar transferases"/>
    <property type="match status" value="1"/>
</dbReference>
<accession>A0A2W7IDS7</accession>
<dbReference type="InterPro" id="IPR025877">
    <property type="entry name" value="MobA-like_NTP_Trfase"/>
</dbReference>
<dbReference type="EMBL" id="QKYU01000013">
    <property type="protein sequence ID" value="PZW44881.1"/>
    <property type="molecule type" value="Genomic_DNA"/>
</dbReference>
<dbReference type="InterPro" id="IPR029044">
    <property type="entry name" value="Nucleotide-diphossugar_trans"/>
</dbReference>
<evidence type="ECO:0000313" key="6">
    <source>
        <dbReference type="Proteomes" id="UP000249688"/>
    </source>
</evidence>
<keyword evidence="6" id="KW-1185">Reference proteome</keyword>
<dbReference type="Gene3D" id="3.90.550.10">
    <property type="entry name" value="Spore Coat Polysaccharide Biosynthesis Protein SpsA, Chain A"/>
    <property type="match status" value="1"/>
</dbReference>
<reference evidence="5 6" key="1">
    <citation type="submission" date="2018-06" db="EMBL/GenBank/DDBJ databases">
        <title>Genomic Encyclopedia of Archaeal and Bacterial Type Strains, Phase II (KMG-II): from individual species to whole genera.</title>
        <authorList>
            <person name="Goeker M."/>
        </authorList>
    </citation>
    <scope>NUCLEOTIDE SEQUENCE [LARGE SCALE GENOMIC DNA]</scope>
    <source>
        <strain evidence="5 6">DSM 24525</strain>
    </source>
</reference>